<reference evidence="3" key="1">
    <citation type="journal article" date="2019" name="Int. J. Syst. Evol. Microbiol.">
        <title>The Global Catalogue of Microorganisms (GCM) 10K type strain sequencing project: providing services to taxonomists for standard genome sequencing and annotation.</title>
        <authorList>
            <consortium name="The Broad Institute Genomics Platform"/>
            <consortium name="The Broad Institute Genome Sequencing Center for Infectious Disease"/>
            <person name="Wu L."/>
            <person name="Ma J."/>
        </authorList>
    </citation>
    <scope>NUCLEOTIDE SEQUENCE [LARGE SCALE GENOMIC DNA]</scope>
    <source>
        <strain evidence="3">JCM 18720</strain>
    </source>
</reference>
<dbReference type="InterPro" id="IPR017592">
    <property type="entry name" value="Pilus_assmbl_Flp-typ_CpaB"/>
</dbReference>
<dbReference type="NCBIfam" id="TIGR03177">
    <property type="entry name" value="pilus_cpaB"/>
    <property type="match status" value="1"/>
</dbReference>
<feature type="domain" description="SAF" evidence="1">
    <location>
        <begin position="36"/>
        <end position="100"/>
    </location>
</feature>
<organism evidence="2 3">
    <name type="scientific">Ferrimonas gelatinilytica</name>
    <dbReference type="NCBI Taxonomy" id="1255257"/>
    <lineage>
        <taxon>Bacteria</taxon>
        <taxon>Pseudomonadati</taxon>
        <taxon>Pseudomonadota</taxon>
        <taxon>Gammaproteobacteria</taxon>
        <taxon>Alteromonadales</taxon>
        <taxon>Ferrimonadaceae</taxon>
        <taxon>Ferrimonas</taxon>
    </lineage>
</organism>
<evidence type="ECO:0000313" key="3">
    <source>
        <dbReference type="Proteomes" id="UP001501600"/>
    </source>
</evidence>
<dbReference type="Proteomes" id="UP001501600">
    <property type="component" value="Unassembled WGS sequence"/>
</dbReference>
<dbReference type="Pfam" id="PF08666">
    <property type="entry name" value="SAF"/>
    <property type="match status" value="1"/>
</dbReference>
<evidence type="ECO:0000259" key="1">
    <source>
        <dbReference type="SMART" id="SM00858"/>
    </source>
</evidence>
<name>A0ABP9S1K5_9GAMM</name>
<comment type="caution">
    <text evidence="2">The sequence shown here is derived from an EMBL/GenBank/DDBJ whole genome shotgun (WGS) entry which is preliminary data.</text>
</comment>
<evidence type="ECO:0000313" key="2">
    <source>
        <dbReference type="EMBL" id="GAA5189390.1"/>
    </source>
</evidence>
<dbReference type="SMART" id="SM00858">
    <property type="entry name" value="SAF"/>
    <property type="match status" value="1"/>
</dbReference>
<dbReference type="RefSeq" id="WP_345316107.1">
    <property type="nucleotide sequence ID" value="NZ_BAABLF010000006.1"/>
</dbReference>
<accession>A0ABP9S1K5</accession>
<dbReference type="InterPro" id="IPR031571">
    <property type="entry name" value="RcpC_dom"/>
</dbReference>
<keyword evidence="3" id="KW-1185">Reference proteome</keyword>
<dbReference type="Pfam" id="PF16976">
    <property type="entry name" value="RcpC"/>
    <property type="match status" value="1"/>
</dbReference>
<proteinExistence type="predicted"/>
<dbReference type="CDD" id="cd11614">
    <property type="entry name" value="SAF_CpaB_FlgA_like"/>
    <property type="match status" value="1"/>
</dbReference>
<sequence>MRSLVFILISIGFGIGAVLLAQNWLKQGQPVAGDDERLPVVSMAISVPSGTILQEKHLVLRSLPKELVPDSALTDLQQAAGMVAKFPLIEGDFVSRQKLATKGEGSVLASLIAPNMRAVSIRVDDVVGVAGFLLPGNRVDVLVTLANRRNTSNNFAANTEVVLSNLKVLAVDQKANQDSNQPVLVRAVTLEVTLEQAEILMSARSRGNIQLALRNPNDNLEVEVASEAAEEQSVVADLEPDATEVSAPARPVKSYHRKRFEVIKGIQQQTITVGQEQIAAPTTTTMAKKDG</sequence>
<dbReference type="InterPro" id="IPR013974">
    <property type="entry name" value="SAF"/>
</dbReference>
<gene>
    <name evidence="2" type="ORF">GCM10025772_11680</name>
</gene>
<dbReference type="EMBL" id="BAABLF010000006">
    <property type="protein sequence ID" value="GAA5189390.1"/>
    <property type="molecule type" value="Genomic_DNA"/>
</dbReference>
<protein>
    <recommendedName>
        <fullName evidence="1">SAF domain-containing protein</fullName>
    </recommendedName>
</protein>